<protein>
    <submittedName>
        <fullName evidence="1">Uncharacterized protein</fullName>
    </submittedName>
</protein>
<proteinExistence type="predicted"/>
<dbReference type="EMBL" id="LATX01002041">
    <property type="protein sequence ID" value="KTB34749.1"/>
    <property type="molecule type" value="Genomic_DNA"/>
</dbReference>
<gene>
    <name evidence="1" type="ORF">WG66_12683</name>
</gene>
<comment type="caution">
    <text evidence="1">The sequence shown here is derived from an EMBL/GenBank/DDBJ whole genome shotgun (WGS) entry which is preliminary data.</text>
</comment>
<reference evidence="1 2" key="1">
    <citation type="submission" date="2015-12" db="EMBL/GenBank/DDBJ databases">
        <title>Draft genome sequence of Moniliophthora roreri, the causal agent of frosty pod rot of cacao.</title>
        <authorList>
            <person name="Aime M.C."/>
            <person name="Diaz-Valderrama J.R."/>
            <person name="Kijpornyongpan T."/>
            <person name="Phillips-Mora W."/>
        </authorList>
    </citation>
    <scope>NUCLEOTIDE SEQUENCE [LARGE SCALE GENOMIC DNA]</scope>
    <source>
        <strain evidence="1 2">MCA 2952</strain>
    </source>
</reference>
<dbReference type="eggNOG" id="ENOG502RBJH">
    <property type="taxonomic scope" value="Eukaryota"/>
</dbReference>
<sequence>MKKLAARDYEDILQCSIPCFEGLFGNPEMNKLVLDLLFILATFHAYTKLQMHDDSTVASFEEVTTLLGTYICKFAKASAEFQTVETLSEHGKCQDHESSHLAAGIAVKNSGGGAYVQKFNMTTAKLHFLGDYPASIKMYGTTDGYSSLIGEVHHQDEHSRELQKMEKNDPYYNITAESDPKKKKTRKQEAMKIEKKPIAQMDLNATWQIAQGQHNRRHLSEFSDDSDSTLLASV</sequence>
<evidence type="ECO:0000313" key="1">
    <source>
        <dbReference type="EMBL" id="KTB34749.1"/>
    </source>
</evidence>
<name>A0A0W0FEK2_MONRR</name>
<organism evidence="1 2">
    <name type="scientific">Moniliophthora roreri</name>
    <name type="common">Frosty pod rot fungus</name>
    <name type="synonym">Monilia roreri</name>
    <dbReference type="NCBI Taxonomy" id="221103"/>
    <lineage>
        <taxon>Eukaryota</taxon>
        <taxon>Fungi</taxon>
        <taxon>Dikarya</taxon>
        <taxon>Basidiomycota</taxon>
        <taxon>Agaricomycotina</taxon>
        <taxon>Agaricomycetes</taxon>
        <taxon>Agaricomycetidae</taxon>
        <taxon>Agaricales</taxon>
        <taxon>Marasmiineae</taxon>
        <taxon>Marasmiaceae</taxon>
        <taxon>Moniliophthora</taxon>
    </lineage>
</organism>
<accession>A0A0W0FEK2</accession>
<evidence type="ECO:0000313" key="2">
    <source>
        <dbReference type="Proteomes" id="UP000054988"/>
    </source>
</evidence>
<dbReference type="AlphaFoldDB" id="A0A0W0FEK2"/>
<dbReference type="Proteomes" id="UP000054988">
    <property type="component" value="Unassembled WGS sequence"/>
</dbReference>